<dbReference type="PANTHER" id="PTHR33710:SF62">
    <property type="entry name" value="DUF4283 DOMAIN PROTEIN"/>
    <property type="match status" value="1"/>
</dbReference>
<name>A0A2C9VDC1_MANES</name>
<dbReference type="AlphaFoldDB" id="A0A2C9VDC1"/>
<protein>
    <recommendedName>
        <fullName evidence="2">Endonuclease/exonuclease/phosphatase domain-containing protein</fullName>
    </recommendedName>
</protein>
<proteinExistence type="predicted"/>
<organism evidence="1">
    <name type="scientific">Manihot esculenta</name>
    <name type="common">Cassava</name>
    <name type="synonym">Jatropha manihot</name>
    <dbReference type="NCBI Taxonomy" id="3983"/>
    <lineage>
        <taxon>Eukaryota</taxon>
        <taxon>Viridiplantae</taxon>
        <taxon>Streptophyta</taxon>
        <taxon>Embryophyta</taxon>
        <taxon>Tracheophyta</taxon>
        <taxon>Spermatophyta</taxon>
        <taxon>Magnoliopsida</taxon>
        <taxon>eudicotyledons</taxon>
        <taxon>Gunneridae</taxon>
        <taxon>Pentapetalae</taxon>
        <taxon>rosids</taxon>
        <taxon>fabids</taxon>
        <taxon>Malpighiales</taxon>
        <taxon>Euphorbiaceae</taxon>
        <taxon>Crotonoideae</taxon>
        <taxon>Manihoteae</taxon>
        <taxon>Manihot</taxon>
    </lineage>
</organism>
<dbReference type="PANTHER" id="PTHR33710">
    <property type="entry name" value="BNAC02G09200D PROTEIN"/>
    <property type="match status" value="1"/>
</dbReference>
<gene>
    <name evidence="1" type="ORF">MANES_09G153800</name>
</gene>
<dbReference type="Gene3D" id="3.60.10.10">
    <property type="entry name" value="Endonuclease/exonuclease/phosphatase"/>
    <property type="match status" value="1"/>
</dbReference>
<evidence type="ECO:0000313" key="1">
    <source>
        <dbReference type="EMBL" id="OAY42110.1"/>
    </source>
</evidence>
<accession>A0A2C9VDC1</accession>
<sequence length="162" mass="19295">MMGFYGYASRGSRHLSYALMRQLAHESNLLWVVVGDFNELLGPYEKIGRLPHLLYLCNKFKNALDDCLLQDFGFLGHRFTWEKWQRFNQSRMVYIPISSSNHLPIFLELKHFVKVYRRRRFRYENLWSRKEECGRIVKESWGRSGGLLIQDRLEQCGGDLDN</sequence>
<dbReference type="InterPro" id="IPR036691">
    <property type="entry name" value="Endo/exonu/phosph_ase_sf"/>
</dbReference>
<dbReference type="EMBL" id="CM004395">
    <property type="protein sequence ID" value="OAY42110.1"/>
    <property type="molecule type" value="Genomic_DNA"/>
</dbReference>
<evidence type="ECO:0008006" key="2">
    <source>
        <dbReference type="Google" id="ProtNLM"/>
    </source>
</evidence>
<reference evidence="1" key="1">
    <citation type="submission" date="2016-02" db="EMBL/GenBank/DDBJ databases">
        <title>WGS assembly of Manihot esculenta.</title>
        <authorList>
            <person name="Bredeson J.V."/>
            <person name="Prochnik S.E."/>
            <person name="Lyons J.B."/>
            <person name="Schmutz J."/>
            <person name="Grimwood J."/>
            <person name="Vrebalov J."/>
            <person name="Bart R.S."/>
            <person name="Amuge T."/>
            <person name="Ferguson M.E."/>
            <person name="Green R."/>
            <person name="Putnam N."/>
            <person name="Stites J."/>
            <person name="Rounsley S."/>
            <person name="Rokhsar D.S."/>
        </authorList>
    </citation>
    <scope>NUCLEOTIDE SEQUENCE [LARGE SCALE GENOMIC DNA]</scope>
    <source>
        <tissue evidence="1">Leaf</tissue>
    </source>
</reference>
<dbReference type="SUPFAM" id="SSF56219">
    <property type="entry name" value="DNase I-like"/>
    <property type="match status" value="1"/>
</dbReference>